<sequence>MGIVAASLSVTDSHNTLCNRSCRYLIPFLLIPLPNGITHFATEAVSVHSFIPLLTAKHTLRQKLCQFLATDGYSGYFIPLPTAITHFATEAVSVPHTDGHTSRNYTDGYSGYSLSVTDSHNTLCDEAVSVPHTDGYSGYSLSRYRRRQAVSGSHTDVVTLPVTATAATLLRQKLCQYLIPMGIVASLCPLQTAATRFATEAVSSTSATDGYSGYSLSVTDSHNTLRQAVSVPPADGYSGFSLSVTDGHNFCDRSCVGTSYRWV</sequence>
<name>A0A812CLQ7_ACAPH</name>
<dbReference type="EMBL" id="CAHIKZ030001979">
    <property type="protein sequence ID" value="CAE1278569.1"/>
    <property type="molecule type" value="Genomic_DNA"/>
</dbReference>
<evidence type="ECO:0000313" key="1">
    <source>
        <dbReference type="EMBL" id="CAE1278569.1"/>
    </source>
</evidence>
<reference evidence="1" key="1">
    <citation type="submission" date="2021-01" db="EMBL/GenBank/DDBJ databases">
        <authorList>
            <person name="Li R."/>
            <person name="Bekaert M."/>
        </authorList>
    </citation>
    <scope>NUCLEOTIDE SEQUENCE</scope>
    <source>
        <strain evidence="1">Farmed</strain>
    </source>
</reference>
<organism evidence="1 2">
    <name type="scientific">Acanthosepion pharaonis</name>
    <name type="common">Pharaoh cuttlefish</name>
    <name type="synonym">Sepia pharaonis</name>
    <dbReference type="NCBI Taxonomy" id="158019"/>
    <lineage>
        <taxon>Eukaryota</taxon>
        <taxon>Metazoa</taxon>
        <taxon>Spiralia</taxon>
        <taxon>Lophotrochozoa</taxon>
        <taxon>Mollusca</taxon>
        <taxon>Cephalopoda</taxon>
        <taxon>Coleoidea</taxon>
        <taxon>Decapodiformes</taxon>
        <taxon>Sepiida</taxon>
        <taxon>Sepiina</taxon>
        <taxon>Sepiidae</taxon>
        <taxon>Acanthosepion</taxon>
    </lineage>
</organism>
<evidence type="ECO:0000313" key="2">
    <source>
        <dbReference type="Proteomes" id="UP000597762"/>
    </source>
</evidence>
<dbReference type="AlphaFoldDB" id="A0A812CLQ7"/>
<keyword evidence="2" id="KW-1185">Reference proteome</keyword>
<protein>
    <submittedName>
        <fullName evidence="1">Uncharacterized protein</fullName>
    </submittedName>
</protein>
<gene>
    <name evidence="1" type="ORF">SPHA_41331</name>
</gene>
<comment type="caution">
    <text evidence="1">The sequence shown here is derived from an EMBL/GenBank/DDBJ whole genome shotgun (WGS) entry which is preliminary data.</text>
</comment>
<dbReference type="Proteomes" id="UP000597762">
    <property type="component" value="Unassembled WGS sequence"/>
</dbReference>
<accession>A0A812CLQ7</accession>
<proteinExistence type="predicted"/>